<dbReference type="InterPro" id="IPR050888">
    <property type="entry name" value="ZnF_C2H2-type_TF"/>
</dbReference>
<feature type="compositionally biased region" description="Polar residues" evidence="14">
    <location>
        <begin position="1084"/>
        <end position="1094"/>
    </location>
</feature>
<dbReference type="EnsemblMetazoa" id="XM_022806883">
    <property type="protein sequence ID" value="XP_022662618"/>
    <property type="gene ID" value="LOC111250913"/>
</dbReference>
<accession>A0A7M7K727</accession>
<dbReference type="InterPro" id="IPR013087">
    <property type="entry name" value="Znf_C2H2_type"/>
</dbReference>
<feature type="compositionally biased region" description="Basic and acidic residues" evidence="14">
    <location>
        <begin position="103"/>
        <end position="129"/>
    </location>
</feature>
<feature type="compositionally biased region" description="Polar residues" evidence="14">
    <location>
        <begin position="546"/>
        <end position="555"/>
    </location>
</feature>
<dbReference type="GO" id="GO:0030154">
    <property type="term" value="P:cell differentiation"/>
    <property type="evidence" value="ECO:0007669"/>
    <property type="project" value="UniProtKB-KW"/>
</dbReference>
<dbReference type="EnsemblMetazoa" id="XM_022806877">
    <property type="protein sequence ID" value="XP_022662612"/>
    <property type="gene ID" value="LOC111250913"/>
</dbReference>
<proteinExistence type="predicted"/>
<evidence type="ECO:0000256" key="5">
    <source>
        <dbReference type="ARBA" id="ARBA00022771"/>
    </source>
</evidence>
<evidence type="ECO:0000256" key="7">
    <source>
        <dbReference type="ARBA" id="ARBA00022833"/>
    </source>
</evidence>
<feature type="compositionally biased region" description="Low complexity" evidence="14">
    <location>
        <begin position="556"/>
        <end position="571"/>
    </location>
</feature>
<dbReference type="KEGG" id="vde:111250913"/>
<feature type="compositionally biased region" description="Acidic residues" evidence="14">
    <location>
        <begin position="73"/>
        <end position="102"/>
    </location>
</feature>
<dbReference type="GO" id="GO:0005634">
    <property type="term" value="C:nucleus"/>
    <property type="evidence" value="ECO:0007669"/>
    <property type="project" value="UniProtKB-SubCell"/>
</dbReference>
<comment type="subunit">
    <text evidence="10">Interacts with hda-1, let-418, lin-1, mog-1, mog-4, mog-5, mog-6, pie-1 and unc-98.</text>
</comment>
<dbReference type="EnsemblMetazoa" id="XM_022806881">
    <property type="protein sequence ID" value="XP_022662616"/>
    <property type="gene ID" value="LOC111250913"/>
</dbReference>
<dbReference type="Gene3D" id="3.30.160.60">
    <property type="entry name" value="Classic Zinc Finger"/>
    <property type="match status" value="3"/>
</dbReference>
<sequence>MVSSASAVEEAALKNGLSLKTKMAQEDESPTGSVKNGVATDESSQNSITSEKDKDKAAQNGAATNGEHKTGDIEAEDEDYEIQEFDEPEEPVVVIEDDDDEVPPERETRADDNSAVKKEKTEEGDVEIKEVKEDTKMEVKAEIKLEKPEVKVEKPEKAEKTEKTEKTKKTTENGCDSKKDSDEQSENDENRPHIKIVRDVRRLDKGLPKFLRRRVKVGQWTPCDMPKNGEFKMKDSEALVEVPSLTCPMLIKERDVFARRVKDGKVIPPKPRKAPTHQPNQFKLGQTSVVDFFTSSAGDFLMQIGLDRVSEHYNKEQIKAKEREMRRHGRSAELLESAKKHAEDFQKSKARNAAFHHKLKRCQTCDFKTESQMVLEGHLLTPHFTQRRELQCSFCPFITRDAKAIIFHMEAHHSKVPVMEPPPQFYECPFCPFETNLKNKAGTHVNRCQRYFNNNVNQSPGNDFQAPGMTSKPITNEDIKMYEKFFIALTQAKNQAAAQAAQAAQAASSAQQRQQLLMAAAASRGNNSRGGTNAIYQQLQNLATRQGTAAGRTSNQAGQGRVQQQQSPNVSQASLLQQAQAMAQAAGAASLLNGAGGANGGLSSLAPHNRVSAAAAAANLARIPQQQDAANAAMAAAAAAAASAGASGVGSVSGGVSGGSSGSVGAGGVAGGGVAGGGANGTSGTTATDPRVAPKDLYVDEFDYKYKFKQFCADGSSRWCCTNRKCKAAFVIPRGESKPRFPVGPDMHNHKAYKVAEALDPASNPGAAVAAQLAAAGVNMQALAALTNGGTNTQALFSALTAAARGQGAQSAQAQALLAALGGKDAAANLAQAAAAASAASAAAVAAAAAAAGGGNPNTSASAIAANQAAAAAAAAANAAGAAGSRVSSGGVDISDGRLPDKAELVPGVATRLSAPGTGRAPVILESSGQGNAGAQGGAGAFVICEICDGFIKDLEQLRTHMQWIHKVKIHPKMLASRPPLSCQKCQWRFFTDQGLERHLLGAHGLVTSNMQELANNTQDGGRCTVCGRIYASKLVQHMSQVHRVMLKPAHLSYKCTVCTATFNLYRLFESHVYSVHSGAMKRGSTNTTDQSAAKRNRRDDASSSSGLNLTTANSNRGGGGGGGGGGGSSSVTSGDTVYPKSCALCNGARVDDFLQHLADKHMPKNVKVGVCQIEKCSSCLSNFDGMVVMNSDLGESSSSDDDDD</sequence>
<keyword evidence="6" id="KW-0221">Differentiation</keyword>
<evidence type="ECO:0000256" key="14">
    <source>
        <dbReference type="SAM" id="MobiDB-lite"/>
    </source>
</evidence>
<keyword evidence="4" id="KW-0677">Repeat</keyword>
<evidence type="ECO:0000256" key="9">
    <source>
        <dbReference type="ARBA" id="ARBA00060356"/>
    </source>
</evidence>
<dbReference type="OrthoDB" id="6110130at2759"/>
<feature type="region of interest" description="Disordered" evidence="14">
    <location>
        <begin position="1080"/>
        <end position="1133"/>
    </location>
</feature>
<dbReference type="EnsemblMetazoa" id="XM_022806875">
    <property type="protein sequence ID" value="XP_022662610"/>
    <property type="gene ID" value="LOC111250913"/>
</dbReference>
<dbReference type="FunFam" id="3.30.160.60:FF:001612">
    <property type="entry name" value="MEP-1, isoform A"/>
    <property type="match status" value="1"/>
</dbReference>
<dbReference type="PROSITE" id="PS50157">
    <property type="entry name" value="ZINC_FINGER_C2H2_2"/>
    <property type="match status" value="1"/>
</dbReference>
<comment type="function">
    <text evidence="9">Has a broad role in development, specifically in the genetic pathway SynMuvB that negatively regulates specification of the vulval cell fate. Required for fem-3 3'-UTR-mediated repression in the regulation of the sperm/oocyte switch. Acts by regulating the translation of fem-3 mRNA, by binding to its 3'-UTR.</text>
</comment>
<feature type="domain" description="C2H2-type" evidence="15">
    <location>
        <begin position="1054"/>
        <end position="1082"/>
    </location>
</feature>
<evidence type="ECO:0000313" key="16">
    <source>
        <dbReference type="EnsemblMetazoa" id="XP_022662618"/>
    </source>
</evidence>
<keyword evidence="2" id="KW-0217">Developmental protein</keyword>
<evidence type="ECO:0000256" key="13">
    <source>
        <dbReference type="PROSITE-ProRule" id="PRU00042"/>
    </source>
</evidence>
<name>A0A7M7K727_VARDE</name>
<feature type="compositionally biased region" description="Polar residues" evidence="14">
    <location>
        <begin position="1103"/>
        <end position="1116"/>
    </location>
</feature>
<dbReference type="RefSeq" id="XP_022662615.1">
    <property type="nucleotide sequence ID" value="XM_022806880.1"/>
</dbReference>
<feature type="region of interest" description="Disordered" evidence="14">
    <location>
        <begin position="141"/>
        <end position="194"/>
    </location>
</feature>
<dbReference type="EnsemblMetazoa" id="XM_022806878">
    <property type="protein sequence ID" value="XP_022662613"/>
    <property type="gene ID" value="LOC111250913"/>
</dbReference>
<dbReference type="RefSeq" id="XP_022662618.1">
    <property type="nucleotide sequence ID" value="XM_022806883.1"/>
</dbReference>
<evidence type="ECO:0000256" key="4">
    <source>
        <dbReference type="ARBA" id="ARBA00022737"/>
    </source>
</evidence>
<evidence type="ECO:0000256" key="3">
    <source>
        <dbReference type="ARBA" id="ARBA00022723"/>
    </source>
</evidence>
<evidence type="ECO:0000256" key="10">
    <source>
        <dbReference type="ARBA" id="ARBA00061755"/>
    </source>
</evidence>
<evidence type="ECO:0000256" key="6">
    <source>
        <dbReference type="ARBA" id="ARBA00022782"/>
    </source>
</evidence>
<dbReference type="GeneID" id="111250913"/>
<keyword evidence="7" id="KW-0862">Zinc</keyword>
<dbReference type="RefSeq" id="XP_022662616.1">
    <property type="nucleotide sequence ID" value="XM_022806881.1"/>
</dbReference>
<feature type="compositionally biased region" description="Gly residues" evidence="14">
    <location>
        <begin position="1117"/>
        <end position="1129"/>
    </location>
</feature>
<dbReference type="EnsemblMetazoa" id="XM_022806879">
    <property type="protein sequence ID" value="XP_022662614"/>
    <property type="gene ID" value="LOC111250913"/>
</dbReference>
<dbReference type="SMART" id="SM00355">
    <property type="entry name" value="ZnF_C2H2"/>
    <property type="match status" value="7"/>
</dbReference>
<dbReference type="GO" id="GO:0008270">
    <property type="term" value="F:zinc ion binding"/>
    <property type="evidence" value="ECO:0007669"/>
    <property type="project" value="UniProtKB-KW"/>
</dbReference>
<feature type="region of interest" description="Disordered" evidence="14">
    <location>
        <begin position="15"/>
        <end position="129"/>
    </location>
</feature>
<evidence type="ECO:0000256" key="2">
    <source>
        <dbReference type="ARBA" id="ARBA00022473"/>
    </source>
</evidence>
<dbReference type="InParanoid" id="A0A7M7K727"/>
<dbReference type="RefSeq" id="XP_022662614.1">
    <property type="nucleotide sequence ID" value="XM_022806879.1"/>
</dbReference>
<dbReference type="EnsemblMetazoa" id="XM_022806880">
    <property type="protein sequence ID" value="XP_022662615"/>
    <property type="gene ID" value="LOC111250913"/>
</dbReference>
<evidence type="ECO:0000256" key="8">
    <source>
        <dbReference type="ARBA" id="ARBA00023242"/>
    </source>
</evidence>
<dbReference type="PANTHER" id="PTHR24406">
    <property type="entry name" value="TRANSCRIPTIONAL REPRESSOR CTCFL-RELATED"/>
    <property type="match status" value="1"/>
</dbReference>
<comment type="subcellular location">
    <subcellularLocation>
        <location evidence="1">Nucleus</location>
    </subcellularLocation>
</comment>
<dbReference type="RefSeq" id="XP_022662612.1">
    <property type="nucleotide sequence ID" value="XM_022806877.1"/>
</dbReference>
<keyword evidence="8" id="KW-0539">Nucleus</keyword>
<keyword evidence="5 13" id="KW-0863">Zinc-finger</keyword>
<feature type="region of interest" description="Disordered" evidence="14">
    <location>
        <begin position="546"/>
        <end position="571"/>
    </location>
</feature>
<evidence type="ECO:0000256" key="11">
    <source>
        <dbReference type="ARBA" id="ARBA00071730"/>
    </source>
</evidence>
<dbReference type="AlphaFoldDB" id="A0A7M7K727"/>
<evidence type="ECO:0000256" key="12">
    <source>
        <dbReference type="ARBA" id="ARBA00080128"/>
    </source>
</evidence>
<dbReference type="EnsemblMetazoa" id="XM_022806876">
    <property type="protein sequence ID" value="XP_022662611"/>
    <property type="gene ID" value="LOC111250913"/>
</dbReference>
<dbReference type="RefSeq" id="XP_022662613.1">
    <property type="nucleotide sequence ID" value="XM_022806878.1"/>
</dbReference>
<dbReference type="RefSeq" id="XP_022662611.1">
    <property type="nucleotide sequence ID" value="XM_022806876.1"/>
</dbReference>
<evidence type="ECO:0000256" key="1">
    <source>
        <dbReference type="ARBA" id="ARBA00004123"/>
    </source>
</evidence>
<organism evidence="16 17">
    <name type="scientific">Varroa destructor</name>
    <name type="common">Honeybee mite</name>
    <dbReference type="NCBI Taxonomy" id="109461"/>
    <lineage>
        <taxon>Eukaryota</taxon>
        <taxon>Metazoa</taxon>
        <taxon>Ecdysozoa</taxon>
        <taxon>Arthropoda</taxon>
        <taxon>Chelicerata</taxon>
        <taxon>Arachnida</taxon>
        <taxon>Acari</taxon>
        <taxon>Parasitiformes</taxon>
        <taxon>Mesostigmata</taxon>
        <taxon>Gamasina</taxon>
        <taxon>Dermanyssoidea</taxon>
        <taxon>Varroidae</taxon>
        <taxon>Varroa</taxon>
    </lineage>
</organism>
<dbReference type="Proteomes" id="UP000594260">
    <property type="component" value="Unplaced"/>
</dbReference>
<keyword evidence="17" id="KW-1185">Reference proteome</keyword>
<protein>
    <recommendedName>
        <fullName evidence="11">MOG interacting and ectopic P-granules protein 1</fullName>
    </recommendedName>
    <alternativeName>
        <fullName evidence="12">Nuclear zinc finger protein</fullName>
    </alternativeName>
</protein>
<evidence type="ECO:0000259" key="15">
    <source>
        <dbReference type="PROSITE" id="PS50157"/>
    </source>
</evidence>
<dbReference type="CTD" id="38327"/>
<reference evidence="16" key="1">
    <citation type="submission" date="2021-01" db="UniProtKB">
        <authorList>
            <consortium name="EnsemblMetazoa"/>
        </authorList>
    </citation>
    <scope>IDENTIFICATION</scope>
</reference>
<dbReference type="RefSeq" id="XP_022662610.1">
    <property type="nucleotide sequence ID" value="XM_022806875.1"/>
</dbReference>
<evidence type="ECO:0000313" key="17">
    <source>
        <dbReference type="Proteomes" id="UP000594260"/>
    </source>
</evidence>
<dbReference type="PROSITE" id="PS00028">
    <property type="entry name" value="ZINC_FINGER_C2H2_1"/>
    <property type="match status" value="3"/>
</dbReference>
<keyword evidence="3" id="KW-0479">Metal-binding</keyword>